<dbReference type="Gene3D" id="3.40.109.10">
    <property type="entry name" value="NADH Oxidase"/>
    <property type="match status" value="1"/>
</dbReference>
<dbReference type="Proteomes" id="UP000690515">
    <property type="component" value="Unassembled WGS sequence"/>
</dbReference>
<evidence type="ECO:0000256" key="3">
    <source>
        <dbReference type="ARBA" id="ARBA00023002"/>
    </source>
</evidence>
<dbReference type="InterPro" id="IPR029479">
    <property type="entry name" value="Nitroreductase"/>
</dbReference>
<keyword evidence="3" id="KW-0560">Oxidoreductase</keyword>
<evidence type="ECO:0000256" key="2">
    <source>
        <dbReference type="ARBA" id="ARBA00022643"/>
    </source>
</evidence>
<evidence type="ECO:0000256" key="1">
    <source>
        <dbReference type="ARBA" id="ARBA00022630"/>
    </source>
</evidence>
<dbReference type="InterPro" id="IPR000415">
    <property type="entry name" value="Nitroreductase-like"/>
</dbReference>
<keyword evidence="2" id="KW-0288">FMN</keyword>
<dbReference type="CDD" id="cd02144">
    <property type="entry name" value="iodotyrosine_dehalogenase"/>
    <property type="match status" value="1"/>
</dbReference>
<dbReference type="Pfam" id="PF00881">
    <property type="entry name" value="Nitroreductase"/>
    <property type="match status" value="1"/>
</dbReference>
<dbReference type="SUPFAM" id="SSF55469">
    <property type="entry name" value="FMN-dependent nitroreductase-like"/>
    <property type="match status" value="1"/>
</dbReference>
<organism evidence="5 6">
    <name type="scientific">Zooshikella harenae</name>
    <dbReference type="NCBI Taxonomy" id="2827238"/>
    <lineage>
        <taxon>Bacteria</taxon>
        <taxon>Pseudomonadati</taxon>
        <taxon>Pseudomonadota</taxon>
        <taxon>Gammaproteobacteria</taxon>
        <taxon>Oceanospirillales</taxon>
        <taxon>Zooshikellaceae</taxon>
        <taxon>Zooshikella</taxon>
    </lineage>
</organism>
<evidence type="ECO:0000313" key="5">
    <source>
        <dbReference type="EMBL" id="MBU2712403.1"/>
    </source>
</evidence>
<evidence type="ECO:0000259" key="4">
    <source>
        <dbReference type="Pfam" id="PF00881"/>
    </source>
</evidence>
<feature type="domain" description="Nitroreductase" evidence="4">
    <location>
        <begin position="30"/>
        <end position="198"/>
    </location>
</feature>
<dbReference type="InterPro" id="IPR050627">
    <property type="entry name" value="Nitroreductase/BluB"/>
</dbReference>
<dbReference type="PANTHER" id="PTHR23026">
    <property type="entry name" value="NADPH NITROREDUCTASE"/>
    <property type="match status" value="1"/>
</dbReference>
<keyword evidence="6" id="KW-1185">Reference proteome</keyword>
<protein>
    <submittedName>
        <fullName evidence="5">Nitroreductase family protein</fullName>
    </submittedName>
</protein>
<dbReference type="PANTHER" id="PTHR23026:SF90">
    <property type="entry name" value="IODOTYROSINE DEIODINASE 1"/>
    <property type="match status" value="1"/>
</dbReference>
<keyword evidence="1" id="KW-0285">Flavoprotein</keyword>
<reference evidence="5 6" key="1">
    <citation type="submission" date="2021-04" db="EMBL/GenBank/DDBJ databases">
        <authorList>
            <person name="Pira H."/>
            <person name="Risdian C."/>
            <person name="Wink J."/>
        </authorList>
    </citation>
    <scope>NUCLEOTIDE SEQUENCE [LARGE SCALE GENOMIC DNA]</scope>
    <source>
        <strain evidence="5 6">WH53</strain>
    </source>
</reference>
<proteinExistence type="predicted"/>
<sequence length="220" mass="25079">MKPVPFIPLTFTEYSPEDMLLRSREFYQMIKQRRTVRDFSSRPVAREIIDNAVLSASSAPSGANKQPWHFVVVSSDELKKEIRQGAEAEEEAFYQHRASEEWLEALAPLGTDEHKPFLETAPYLIAVFLKKFTYHEAQKKKNYYTAESVGIACGMLITALHFSGLATLTHTPSPMKFLNTILQRPADERPFLLLVTGYPSEQAEVPNIQKYSLSEVCDYI</sequence>
<accession>A0ABS5ZEB2</accession>
<evidence type="ECO:0000313" key="6">
    <source>
        <dbReference type="Proteomes" id="UP000690515"/>
    </source>
</evidence>
<gene>
    <name evidence="5" type="ORF">KCG35_15155</name>
</gene>
<comment type="caution">
    <text evidence="5">The sequence shown here is derived from an EMBL/GenBank/DDBJ whole genome shotgun (WGS) entry which is preliminary data.</text>
</comment>
<name>A0ABS5ZEB2_9GAMM</name>
<dbReference type="EMBL" id="JAGSOY010000037">
    <property type="protein sequence ID" value="MBU2712403.1"/>
    <property type="molecule type" value="Genomic_DNA"/>
</dbReference>